<dbReference type="AlphaFoldDB" id="A0A5C4LPA5"/>
<dbReference type="InterPro" id="IPR049831">
    <property type="entry name" value="UGSC_seleno"/>
</dbReference>
<protein>
    <recommendedName>
        <fullName evidence="1">UGSC-like domain-containing protein</fullName>
    </recommendedName>
</protein>
<proteinExistence type="predicted"/>
<dbReference type="EMBL" id="VDFW01000059">
    <property type="protein sequence ID" value="TNC18849.1"/>
    <property type="molecule type" value="Genomic_DNA"/>
</dbReference>
<evidence type="ECO:0000313" key="2">
    <source>
        <dbReference type="EMBL" id="TNC18849.1"/>
    </source>
</evidence>
<keyword evidence="3" id="KW-1185">Reference proteome</keyword>
<dbReference type="Proteomes" id="UP000305546">
    <property type="component" value="Unassembled WGS sequence"/>
</dbReference>
<evidence type="ECO:0000259" key="1">
    <source>
        <dbReference type="Pfam" id="PF24696"/>
    </source>
</evidence>
<comment type="caution">
    <text evidence="2">The sequence shown here is derived from an EMBL/GenBank/DDBJ whole genome shotgun (WGS) entry which is preliminary data.</text>
</comment>
<reference evidence="2 3" key="1">
    <citation type="submission" date="2019-06" db="EMBL/GenBank/DDBJ databases">
        <title>Amycolatopsis alkalitolerans sp. nov., isolated from Gastrodia elata Blume.</title>
        <authorList>
            <person name="Narsing Rao M.P."/>
            <person name="Li W.J."/>
        </authorList>
    </citation>
    <scope>NUCLEOTIDE SEQUENCE [LARGE SCALE GENOMIC DNA]</scope>
    <source>
        <strain evidence="2 3">SYSUP0005</strain>
    </source>
</reference>
<dbReference type="NCBIfam" id="NF041046">
    <property type="entry name" value="UGSC_fam"/>
    <property type="match status" value="1"/>
</dbReference>
<dbReference type="OrthoDB" id="2990547at2"/>
<evidence type="ECO:0000313" key="3">
    <source>
        <dbReference type="Proteomes" id="UP000305546"/>
    </source>
</evidence>
<feature type="domain" description="UGSC-like" evidence="1">
    <location>
        <begin position="5"/>
        <end position="176"/>
    </location>
</feature>
<accession>A0A5C4LPA5</accession>
<gene>
    <name evidence="2" type="ORF">FG385_33330</name>
</gene>
<organism evidence="2 3">
    <name type="scientific">Amycolatopsis alkalitolerans</name>
    <dbReference type="NCBI Taxonomy" id="2547244"/>
    <lineage>
        <taxon>Bacteria</taxon>
        <taxon>Bacillati</taxon>
        <taxon>Actinomycetota</taxon>
        <taxon>Actinomycetes</taxon>
        <taxon>Pseudonocardiales</taxon>
        <taxon>Pseudonocardiaceae</taxon>
        <taxon>Amycolatopsis</taxon>
    </lineage>
</organism>
<name>A0A5C4LPA5_9PSEU</name>
<dbReference type="InterPro" id="IPR057767">
    <property type="entry name" value="UGSC-like_dom"/>
</dbReference>
<dbReference type="RefSeq" id="WP_139100800.1">
    <property type="nucleotide sequence ID" value="NZ_VDFW01000059.1"/>
</dbReference>
<sequence length="179" mass="18629">MVDVILDPTGGQRAASAGTAVRTRERARLEGATVGLLSNTKQNAALFLDELGKLLVDRYGVAAVKPMVKKTFALPVPDDQLAELKESCDAVITGVGDCGSCSASAVADGVAFERNGVPAAVICSDAFVVTADAMAELRDAKGYHYAKTAHPVAILTPDEVRKRAEEVVGEVVSILTDAS</sequence>
<dbReference type="Pfam" id="PF24696">
    <property type="entry name" value="UGSC"/>
    <property type="match status" value="1"/>
</dbReference>